<proteinExistence type="predicted"/>
<sequence length="212" mass="23666">MISQLRIYTINRGMIDQWVKHFTENLVPLQEGLGIKIGGMWVNEDKNQFVWTRSFADAEDLKTKEAEFYGSSEWAAIVDHTRSHVARTVVQGMAPAVKTDGDGLTVGSEKVSQLRMYTVNGGMMDSWVKLFSGTLAPLQENLGMKIDAQWVNEDKNQFIWIRSFADDDDLKAKEAAFGASPDWQAIQGSARDHLARLDVITMNAVAKVAVKA</sequence>
<dbReference type="InterPro" id="IPR011008">
    <property type="entry name" value="Dimeric_a/b-barrel"/>
</dbReference>
<name>A0A381ZDN2_9ZZZZ</name>
<dbReference type="Pfam" id="PF07978">
    <property type="entry name" value="NIPSNAP"/>
    <property type="match status" value="2"/>
</dbReference>
<organism evidence="2">
    <name type="scientific">marine metagenome</name>
    <dbReference type="NCBI Taxonomy" id="408172"/>
    <lineage>
        <taxon>unclassified sequences</taxon>
        <taxon>metagenomes</taxon>
        <taxon>ecological metagenomes</taxon>
    </lineage>
</organism>
<dbReference type="SUPFAM" id="SSF54909">
    <property type="entry name" value="Dimeric alpha+beta barrel"/>
    <property type="match status" value="2"/>
</dbReference>
<accession>A0A381ZDN2</accession>
<feature type="domain" description="NIPSNAP" evidence="1">
    <location>
        <begin position="4"/>
        <end position="90"/>
    </location>
</feature>
<dbReference type="AlphaFoldDB" id="A0A381ZDN2"/>
<evidence type="ECO:0000259" key="1">
    <source>
        <dbReference type="Pfam" id="PF07978"/>
    </source>
</evidence>
<dbReference type="Gene3D" id="3.30.70.100">
    <property type="match status" value="2"/>
</dbReference>
<evidence type="ECO:0000313" key="2">
    <source>
        <dbReference type="EMBL" id="SVA87234.1"/>
    </source>
</evidence>
<reference evidence="2" key="1">
    <citation type="submission" date="2018-05" db="EMBL/GenBank/DDBJ databases">
        <authorList>
            <person name="Lanie J.A."/>
            <person name="Ng W.-L."/>
            <person name="Kazmierczak K.M."/>
            <person name="Andrzejewski T.M."/>
            <person name="Davidsen T.M."/>
            <person name="Wayne K.J."/>
            <person name="Tettelin H."/>
            <person name="Glass J.I."/>
            <person name="Rusch D."/>
            <person name="Podicherti R."/>
            <person name="Tsui H.-C.T."/>
            <person name="Winkler M.E."/>
        </authorList>
    </citation>
    <scope>NUCLEOTIDE SEQUENCE</scope>
</reference>
<protein>
    <recommendedName>
        <fullName evidence="1">NIPSNAP domain-containing protein</fullName>
    </recommendedName>
</protein>
<gene>
    <name evidence="2" type="ORF">METZ01_LOCUS140088</name>
</gene>
<dbReference type="EMBL" id="UINC01020877">
    <property type="protein sequence ID" value="SVA87234.1"/>
    <property type="molecule type" value="Genomic_DNA"/>
</dbReference>
<feature type="domain" description="NIPSNAP" evidence="1">
    <location>
        <begin position="113"/>
        <end position="196"/>
    </location>
</feature>
<dbReference type="InterPro" id="IPR012577">
    <property type="entry name" value="NIPSNAP"/>
</dbReference>